<evidence type="ECO:0008006" key="4">
    <source>
        <dbReference type="Google" id="ProtNLM"/>
    </source>
</evidence>
<dbReference type="AlphaFoldDB" id="A0A098R0H1"/>
<keyword evidence="3" id="KW-1185">Reference proteome</keyword>
<evidence type="ECO:0000256" key="1">
    <source>
        <dbReference type="SAM" id="Phobius"/>
    </source>
</evidence>
<reference evidence="2 3" key="1">
    <citation type="submission" date="2014-05" db="EMBL/GenBank/DDBJ databases">
        <title>De novo Genome Sequence of Spirocheata sp.</title>
        <authorList>
            <person name="Shivani Y."/>
            <person name="Subhash Y."/>
            <person name="Tushar L."/>
            <person name="Sasikala C."/>
            <person name="Ramana C.V."/>
        </authorList>
    </citation>
    <scope>NUCLEOTIDE SEQUENCE [LARGE SCALE GENOMIC DNA]</scope>
    <source>
        <strain evidence="2 3">JC230</strain>
    </source>
</reference>
<organism evidence="2 3">
    <name type="scientific">Spirochaeta lutea</name>
    <dbReference type="NCBI Taxonomy" id="1480694"/>
    <lineage>
        <taxon>Bacteria</taxon>
        <taxon>Pseudomonadati</taxon>
        <taxon>Spirochaetota</taxon>
        <taxon>Spirochaetia</taxon>
        <taxon>Spirochaetales</taxon>
        <taxon>Spirochaetaceae</taxon>
        <taxon>Spirochaeta</taxon>
    </lineage>
</organism>
<keyword evidence="1" id="KW-0472">Membrane</keyword>
<protein>
    <recommendedName>
        <fullName evidence="4">DUF4381 domain-containing protein</fullName>
    </recommendedName>
</protein>
<dbReference type="RefSeq" id="WP_037546148.1">
    <property type="nucleotide sequence ID" value="NZ_JNUP01000029.1"/>
</dbReference>
<keyword evidence="1" id="KW-1133">Transmembrane helix</keyword>
<accession>A0A098R0H1</accession>
<dbReference type="STRING" id="1480694.DC28_04010"/>
<sequence length="318" mass="36064">MTGEMARSRRSPAARLLVWGFLLAALLGAAPGLTAQDYNLSNMLFLPPIYYVGDEVELRVTIRSPQIQEVAVPQELPRATWGEILSMRLLDQGNARELRIRFVAYQTGTLTLPALNLGPLVLEELSISVSSSLESEGAELEGPRDQVLLPGTQAFLVMAAGAVLLIPLIWLTIFRWGRLGLKRIIAVYREGRPFRRAIRHIRGLRSSADSMHGREFYIRLLDEIRAYLGSRFAISAFSLTTRELEQVFDSLVHNTDDRKALTRMFLHGDMVKFANLPSTITGRMSHLDQAEQIIMRMETLERRRRREDQQQHREGEGI</sequence>
<proteinExistence type="predicted"/>
<dbReference type="EMBL" id="JNUP01000029">
    <property type="protein sequence ID" value="KGE73434.1"/>
    <property type="molecule type" value="Genomic_DNA"/>
</dbReference>
<name>A0A098R0H1_9SPIO</name>
<feature type="transmembrane region" description="Helical" evidence="1">
    <location>
        <begin position="154"/>
        <end position="174"/>
    </location>
</feature>
<dbReference type="Proteomes" id="UP000029692">
    <property type="component" value="Unassembled WGS sequence"/>
</dbReference>
<evidence type="ECO:0000313" key="3">
    <source>
        <dbReference type="Proteomes" id="UP000029692"/>
    </source>
</evidence>
<keyword evidence="1" id="KW-0812">Transmembrane</keyword>
<comment type="caution">
    <text evidence="2">The sequence shown here is derived from an EMBL/GenBank/DDBJ whole genome shotgun (WGS) entry which is preliminary data.</text>
</comment>
<dbReference type="OrthoDB" id="350339at2"/>
<gene>
    <name evidence="2" type="ORF">DC28_04010</name>
</gene>
<evidence type="ECO:0000313" key="2">
    <source>
        <dbReference type="EMBL" id="KGE73434.1"/>
    </source>
</evidence>
<dbReference type="eggNOG" id="ENOG5033A0U">
    <property type="taxonomic scope" value="Bacteria"/>
</dbReference>